<feature type="domain" description="NAB" evidence="5">
    <location>
        <begin position="1"/>
        <end position="71"/>
    </location>
</feature>
<feature type="region of interest" description="Disordered" evidence="4">
    <location>
        <begin position="73"/>
        <end position="101"/>
    </location>
</feature>
<gene>
    <name evidence="6" type="ORF">AAHA92_09189</name>
</gene>
<evidence type="ECO:0000256" key="1">
    <source>
        <dbReference type="ARBA" id="ARBA00023054"/>
    </source>
</evidence>
<evidence type="ECO:0000256" key="2">
    <source>
        <dbReference type="ARBA" id="ARBA00038006"/>
    </source>
</evidence>
<name>A0ABD1HRC6_SALDI</name>
<evidence type="ECO:0000313" key="6">
    <source>
        <dbReference type="EMBL" id="KAL1558762.1"/>
    </source>
</evidence>
<reference evidence="6 7" key="1">
    <citation type="submission" date="2024-06" db="EMBL/GenBank/DDBJ databases">
        <title>A chromosome level genome sequence of Diviner's sage (Salvia divinorum).</title>
        <authorList>
            <person name="Ford S.A."/>
            <person name="Ro D.-K."/>
            <person name="Ness R.W."/>
            <person name="Phillips M.A."/>
        </authorList>
    </citation>
    <scope>NUCLEOTIDE SEQUENCE [LARGE SCALE GENOMIC DNA]</scope>
    <source>
        <strain evidence="6">SAF-2024a</strain>
        <tissue evidence="6">Leaf</tissue>
    </source>
</reference>
<dbReference type="InterPro" id="IPR051861">
    <property type="entry name" value="NET_actin-binding_domain"/>
</dbReference>
<evidence type="ECO:0000256" key="4">
    <source>
        <dbReference type="SAM" id="MobiDB-lite"/>
    </source>
</evidence>
<keyword evidence="7" id="KW-1185">Reference proteome</keyword>
<dbReference type="EMBL" id="JBEAFC010000004">
    <property type="protein sequence ID" value="KAL1558762.1"/>
    <property type="molecule type" value="Genomic_DNA"/>
</dbReference>
<dbReference type="AlphaFoldDB" id="A0ABD1HRC6"/>
<evidence type="ECO:0000256" key="3">
    <source>
        <dbReference type="SAM" id="Coils"/>
    </source>
</evidence>
<feature type="coiled-coil region" evidence="3">
    <location>
        <begin position="184"/>
        <end position="292"/>
    </location>
</feature>
<dbReference type="Gene3D" id="1.10.287.1490">
    <property type="match status" value="1"/>
</dbReference>
<protein>
    <submittedName>
        <fullName evidence="6">Protein NETWORKED 4A-like</fullName>
    </submittedName>
</protein>
<dbReference type="PANTHER" id="PTHR32258">
    <property type="entry name" value="PROTEIN NETWORKED 4A"/>
    <property type="match status" value="1"/>
</dbReference>
<dbReference type="Pfam" id="PF07765">
    <property type="entry name" value="KIP1"/>
    <property type="match status" value="1"/>
</dbReference>
<feature type="coiled-coil region" evidence="3">
    <location>
        <begin position="318"/>
        <end position="352"/>
    </location>
</feature>
<dbReference type="PANTHER" id="PTHR32258:SF3">
    <property type="entry name" value="PROTEIN NETWORKED 4A"/>
    <property type="match status" value="1"/>
</dbReference>
<comment type="similarity">
    <text evidence="2">Belongs to the NET family.</text>
</comment>
<organism evidence="6 7">
    <name type="scientific">Salvia divinorum</name>
    <name type="common">Maria pastora</name>
    <name type="synonym">Diviner's sage</name>
    <dbReference type="NCBI Taxonomy" id="28513"/>
    <lineage>
        <taxon>Eukaryota</taxon>
        <taxon>Viridiplantae</taxon>
        <taxon>Streptophyta</taxon>
        <taxon>Embryophyta</taxon>
        <taxon>Tracheophyta</taxon>
        <taxon>Spermatophyta</taxon>
        <taxon>Magnoliopsida</taxon>
        <taxon>eudicotyledons</taxon>
        <taxon>Gunneridae</taxon>
        <taxon>Pentapetalae</taxon>
        <taxon>asterids</taxon>
        <taxon>lamiids</taxon>
        <taxon>Lamiales</taxon>
        <taxon>Lamiaceae</taxon>
        <taxon>Nepetoideae</taxon>
        <taxon>Mentheae</taxon>
        <taxon>Salviinae</taxon>
        <taxon>Salvia</taxon>
        <taxon>Salvia subgen. Calosphace</taxon>
    </lineage>
</organism>
<keyword evidence="1 3" id="KW-0175">Coiled coil</keyword>
<proteinExistence type="inferred from homology"/>
<accession>A0ABD1HRC6</accession>
<dbReference type="PROSITE" id="PS51774">
    <property type="entry name" value="NAB"/>
    <property type="match status" value="1"/>
</dbReference>
<comment type="caution">
    <text evidence="6">The sequence shown here is derived from an EMBL/GenBank/DDBJ whole genome shotgun (WGS) entry which is preliminary data.</text>
</comment>
<evidence type="ECO:0000313" key="7">
    <source>
        <dbReference type="Proteomes" id="UP001567538"/>
    </source>
</evidence>
<dbReference type="InterPro" id="IPR011684">
    <property type="entry name" value="NAB"/>
</dbReference>
<dbReference type="Proteomes" id="UP001567538">
    <property type="component" value="Unassembled WGS sequence"/>
</dbReference>
<evidence type="ECO:0000259" key="5">
    <source>
        <dbReference type="PROSITE" id="PS51774"/>
    </source>
</evidence>
<sequence>MTSRTPCRSLVPDMDHHVKRMLKLIDEDADTFTKKVELYYQRRPELIALLEDLYRMYRSLAERYDHVTGDLRKTMPSDLQSQCSGITDLGSDPPSTMPSPGTSRAPGFDFFLGNHAGVIADVYGKEGDDQSSILEFGSESDDSPVNYYSSMHSNDDEVAKERSAGGNGEVLEPECKILTLWEEHRLTREKLLASEQEVARLRQELTSKGFPVQNLQHQLKVVQKELSELREKLDEEKDETAKLQETIARYKADVAELEARKAEMEETYGLEIERLKAEIEELQVEEEMVMNEKDDRIDQMSSHLHQMQVEQVDLMAGAEGAHKVAEELRLKIKELEREVEKKQQIIAAGAEEKREAIRQLCFSLEHYRNGYHRLRDVVMGQNATTS</sequence>